<feature type="domain" description="Reverse transcriptase" evidence="1">
    <location>
        <begin position="1"/>
        <end position="134"/>
    </location>
</feature>
<gene>
    <name evidence="2" type="ORF">g.45906</name>
</gene>
<dbReference type="SUPFAM" id="SSF56672">
    <property type="entry name" value="DNA/RNA polymerases"/>
    <property type="match status" value="1"/>
</dbReference>
<evidence type="ECO:0000259" key="1">
    <source>
        <dbReference type="PROSITE" id="PS50878"/>
    </source>
</evidence>
<dbReference type="PANTHER" id="PTHR33332">
    <property type="entry name" value="REVERSE TRANSCRIPTASE DOMAIN-CONTAINING PROTEIN"/>
    <property type="match status" value="1"/>
</dbReference>
<evidence type="ECO:0000313" key="2">
    <source>
        <dbReference type="EMBL" id="JAS88469.1"/>
    </source>
</evidence>
<reference evidence="2" key="1">
    <citation type="submission" date="2015-11" db="EMBL/GenBank/DDBJ databases">
        <title>De novo transcriptome assembly of four potential Pierce s Disease insect vectors from Arizona vineyards.</title>
        <authorList>
            <person name="Tassone E.E."/>
        </authorList>
    </citation>
    <scope>NUCLEOTIDE SEQUENCE</scope>
</reference>
<proteinExistence type="predicted"/>
<name>A0A1B6INH3_9HEMI</name>
<dbReference type="InterPro" id="IPR043502">
    <property type="entry name" value="DNA/RNA_pol_sf"/>
</dbReference>
<dbReference type="AlphaFoldDB" id="A0A1B6INH3"/>
<protein>
    <recommendedName>
        <fullName evidence="1">Reverse transcriptase domain-containing protein</fullName>
    </recommendedName>
</protein>
<feature type="non-terminal residue" evidence="2">
    <location>
        <position position="1"/>
    </location>
</feature>
<dbReference type="GO" id="GO:0071897">
    <property type="term" value="P:DNA biosynthetic process"/>
    <property type="evidence" value="ECO:0007669"/>
    <property type="project" value="UniProtKB-ARBA"/>
</dbReference>
<dbReference type="EMBL" id="GECU01019237">
    <property type="protein sequence ID" value="JAS88469.1"/>
    <property type="molecule type" value="Transcribed_RNA"/>
</dbReference>
<organism evidence="2">
    <name type="scientific">Homalodisca liturata</name>
    <dbReference type="NCBI Taxonomy" id="320908"/>
    <lineage>
        <taxon>Eukaryota</taxon>
        <taxon>Metazoa</taxon>
        <taxon>Ecdysozoa</taxon>
        <taxon>Arthropoda</taxon>
        <taxon>Hexapoda</taxon>
        <taxon>Insecta</taxon>
        <taxon>Pterygota</taxon>
        <taxon>Neoptera</taxon>
        <taxon>Paraneoptera</taxon>
        <taxon>Hemiptera</taxon>
        <taxon>Auchenorrhyncha</taxon>
        <taxon>Membracoidea</taxon>
        <taxon>Cicadellidae</taxon>
        <taxon>Cicadellinae</taxon>
        <taxon>Proconiini</taxon>
        <taxon>Homalodisca</taxon>
    </lineage>
</organism>
<dbReference type="Pfam" id="PF00078">
    <property type="entry name" value="RVT_1"/>
    <property type="match status" value="1"/>
</dbReference>
<dbReference type="PROSITE" id="PS50878">
    <property type="entry name" value="RT_POL"/>
    <property type="match status" value="1"/>
</dbReference>
<accession>A0A1B6INH3</accession>
<sequence>LKTCGVRGLPHEWLSSYLRDRSQCVQIANTLSGKVKMTYGVPQGSILGPVLFLVYVNRLNSSILTGKMVQYADDTTLCIRAKTKDELEINSFLELNSCIQYFSSLNLRANSSKSSVVNFFLRQQEPDNFAAVMADDVLIEETDSTVPRNAPRLRADLGRSH</sequence>
<dbReference type="InterPro" id="IPR000477">
    <property type="entry name" value="RT_dom"/>
</dbReference>